<evidence type="ECO:0000256" key="4">
    <source>
        <dbReference type="ARBA" id="ARBA00022692"/>
    </source>
</evidence>
<accession>A0A3B0URF7</accession>
<keyword evidence="8" id="KW-0472">Membrane</keyword>
<evidence type="ECO:0000256" key="6">
    <source>
        <dbReference type="ARBA" id="ARBA00023004"/>
    </source>
</evidence>
<dbReference type="PROSITE" id="PS52016">
    <property type="entry name" value="TONB_DEPENDENT_REC_3"/>
    <property type="match status" value="1"/>
</dbReference>
<dbReference type="Pfam" id="PF07715">
    <property type="entry name" value="Plug"/>
    <property type="match status" value="1"/>
</dbReference>
<dbReference type="InterPro" id="IPR037066">
    <property type="entry name" value="Plug_dom_sf"/>
</dbReference>
<dbReference type="Gene3D" id="2.40.170.20">
    <property type="entry name" value="TonB-dependent receptor, beta-barrel domain"/>
    <property type="match status" value="1"/>
</dbReference>
<evidence type="ECO:0000256" key="3">
    <source>
        <dbReference type="ARBA" id="ARBA00022496"/>
    </source>
</evidence>
<keyword evidence="6" id="KW-0408">Iron</keyword>
<keyword evidence="9" id="KW-0998">Cell outer membrane</keyword>
<dbReference type="InterPro" id="IPR012910">
    <property type="entry name" value="Plug_dom"/>
</dbReference>
<dbReference type="PANTHER" id="PTHR32552">
    <property type="entry name" value="FERRICHROME IRON RECEPTOR-RELATED"/>
    <property type="match status" value="1"/>
</dbReference>
<evidence type="ECO:0000256" key="5">
    <source>
        <dbReference type="ARBA" id="ARBA00022729"/>
    </source>
</evidence>
<sequence length="885" mass="97289">MKKFLTNLFLALGLLVSTAGFAQVIVKGKVVDKTDSPLAGASVVIKGTTEGSTTDANGTFSFQTTKTGNVDLVFSFVGFQSQTIPTTLKSGENNFTVTLQGTSSGLNEVVVTATNTRRTQFQSPLSITMFKPKTLERLNASSEADILRTVPGITAEGGGGEVASNIFVRGLPSGGQYQFTPILIDGMPVLSTFGMNSSAQDVYFRPDMGFRSLEFVRGGVSTLYGVGSVAGIISYTSKTGSPTPQRTFNMEWADKGRYKADFFASGPIGGKKSNLFYAFTGTYRYDNGPLVTGLPTEGVQFRGNLKKVTKNGVLTLYAQYINDKVQFFLPLPLNGSDRSRATGNDGKPVYTTQTVAAADFSYPTPGGFYQSPIRNGVYTNGGFLMLDYNQNLGNNWRFDSKLKYAKYKHQFNLFLDGGGVSGAAPVETQQGYVDARLSGVSQYSFTYDKTGKALNPGDKLFENRILDRTRPMTDMTGEFKFIKVINGKKVKQTITMGTFLARAEAGDFNVITRYLGTFNNEPQLVNLTYANGSGRTMNYTANGVSGRSIYYANKIFGSSKQAVYFTDEMVMGRLRIDAGLRVGHTVGDINIEGSKVYTMSTDSAQGSNLNTVKWGDGTWTRGTVSATDYAVALAGLYTVSEHSSIYLNLSKGFFFPMLRSVKFHNGYPQTYSTEKIYQAEGGWKYSSGKLSATAALYYVALRNRRQVDWINAPGGGIVEDVNLVGTSTFGTELTWNWNLVKDMSFYGNFTYQKHRYDLFQGHPEYVGNWLRRQPRLLSMLGISYDNGKWDANLSNNYMGKKYTSDNNSILLDPINIVRIDAGYTFPLGKNTTKTWRLGLSVFNLLNNAGITEGSPRLGNNQTVAEYFVGRPILPRRIFIRATFNL</sequence>
<dbReference type="InterPro" id="IPR036942">
    <property type="entry name" value="Beta-barrel_TonB_sf"/>
</dbReference>
<keyword evidence="5" id="KW-0732">Signal</keyword>
<protein>
    <submittedName>
        <fullName evidence="11">TonB-dependent receptor</fullName>
    </submittedName>
</protein>
<keyword evidence="11" id="KW-0675">Receptor</keyword>
<gene>
    <name evidence="11" type="ORF">MNBD_BACTEROID07-1790</name>
</gene>
<dbReference type="EMBL" id="UOET01000159">
    <property type="protein sequence ID" value="VAW27797.1"/>
    <property type="molecule type" value="Genomic_DNA"/>
</dbReference>
<dbReference type="InterPro" id="IPR039426">
    <property type="entry name" value="TonB-dep_rcpt-like"/>
</dbReference>
<dbReference type="SUPFAM" id="SSF49464">
    <property type="entry name" value="Carboxypeptidase regulatory domain-like"/>
    <property type="match status" value="1"/>
</dbReference>
<dbReference type="PANTHER" id="PTHR32552:SF89">
    <property type="entry name" value="CATECHOLATE SIDEROPHORE RECEPTOR FIU"/>
    <property type="match status" value="1"/>
</dbReference>
<feature type="domain" description="TonB-dependent receptor plug" evidence="10">
    <location>
        <begin position="121"/>
        <end position="232"/>
    </location>
</feature>
<evidence type="ECO:0000256" key="7">
    <source>
        <dbReference type="ARBA" id="ARBA00023065"/>
    </source>
</evidence>
<comment type="subcellular location">
    <subcellularLocation>
        <location evidence="1">Cell outer membrane</location>
        <topology evidence="1">Multi-pass membrane protein</topology>
    </subcellularLocation>
</comment>
<proteinExistence type="predicted"/>
<keyword evidence="4" id="KW-0812">Transmembrane</keyword>
<dbReference type="Pfam" id="PF13715">
    <property type="entry name" value="CarbopepD_reg_2"/>
    <property type="match status" value="1"/>
</dbReference>
<dbReference type="InterPro" id="IPR008969">
    <property type="entry name" value="CarboxyPept-like_regulatory"/>
</dbReference>
<dbReference type="Gene3D" id="2.60.40.1120">
    <property type="entry name" value="Carboxypeptidase-like, regulatory domain"/>
    <property type="match status" value="1"/>
</dbReference>
<evidence type="ECO:0000259" key="10">
    <source>
        <dbReference type="Pfam" id="PF07715"/>
    </source>
</evidence>
<dbReference type="GO" id="GO:0015344">
    <property type="term" value="F:siderophore uptake transmembrane transporter activity"/>
    <property type="evidence" value="ECO:0007669"/>
    <property type="project" value="TreeGrafter"/>
</dbReference>
<keyword evidence="2" id="KW-0813">Transport</keyword>
<evidence type="ECO:0000256" key="9">
    <source>
        <dbReference type="ARBA" id="ARBA00023237"/>
    </source>
</evidence>
<evidence type="ECO:0000256" key="2">
    <source>
        <dbReference type="ARBA" id="ARBA00022448"/>
    </source>
</evidence>
<dbReference type="SUPFAM" id="SSF56935">
    <property type="entry name" value="Porins"/>
    <property type="match status" value="1"/>
</dbReference>
<keyword evidence="7" id="KW-0406">Ion transport</keyword>
<dbReference type="AlphaFoldDB" id="A0A3B0URF7"/>
<evidence type="ECO:0000313" key="11">
    <source>
        <dbReference type="EMBL" id="VAW27797.1"/>
    </source>
</evidence>
<dbReference type="GO" id="GO:0009279">
    <property type="term" value="C:cell outer membrane"/>
    <property type="evidence" value="ECO:0007669"/>
    <property type="project" value="UniProtKB-SubCell"/>
</dbReference>
<evidence type="ECO:0000256" key="1">
    <source>
        <dbReference type="ARBA" id="ARBA00004571"/>
    </source>
</evidence>
<reference evidence="11" key="1">
    <citation type="submission" date="2018-06" db="EMBL/GenBank/DDBJ databases">
        <authorList>
            <person name="Zhirakovskaya E."/>
        </authorList>
    </citation>
    <scope>NUCLEOTIDE SEQUENCE</scope>
</reference>
<dbReference type="Gene3D" id="2.170.130.10">
    <property type="entry name" value="TonB-dependent receptor, plug domain"/>
    <property type="match status" value="1"/>
</dbReference>
<organism evidence="11">
    <name type="scientific">hydrothermal vent metagenome</name>
    <dbReference type="NCBI Taxonomy" id="652676"/>
    <lineage>
        <taxon>unclassified sequences</taxon>
        <taxon>metagenomes</taxon>
        <taxon>ecological metagenomes</taxon>
    </lineage>
</organism>
<keyword evidence="3" id="KW-0410">Iron transport</keyword>
<name>A0A3B0URF7_9ZZZZ</name>
<evidence type="ECO:0000256" key="8">
    <source>
        <dbReference type="ARBA" id="ARBA00023136"/>
    </source>
</evidence>